<dbReference type="EMBL" id="BARV01045057">
    <property type="protein sequence ID" value="GAI65568.1"/>
    <property type="molecule type" value="Genomic_DNA"/>
</dbReference>
<evidence type="ECO:0000313" key="1">
    <source>
        <dbReference type="EMBL" id="GAI65568.1"/>
    </source>
</evidence>
<sequence length="67" mass="7679">RGVKRLGHREVFKIEETEKGIRICGGTAIKYYFDDKKPEELPAIPACFLFPKEFLPELKAIIQETLG</sequence>
<feature type="non-terminal residue" evidence="1">
    <location>
        <position position="1"/>
    </location>
</feature>
<accession>X1QBI0</accession>
<protein>
    <submittedName>
        <fullName evidence="1">Uncharacterized protein</fullName>
    </submittedName>
</protein>
<gene>
    <name evidence="1" type="ORF">S06H3_66265</name>
</gene>
<name>X1QBI0_9ZZZZ</name>
<proteinExistence type="predicted"/>
<feature type="non-terminal residue" evidence="1">
    <location>
        <position position="67"/>
    </location>
</feature>
<dbReference type="AlphaFoldDB" id="X1QBI0"/>
<organism evidence="1">
    <name type="scientific">marine sediment metagenome</name>
    <dbReference type="NCBI Taxonomy" id="412755"/>
    <lineage>
        <taxon>unclassified sequences</taxon>
        <taxon>metagenomes</taxon>
        <taxon>ecological metagenomes</taxon>
    </lineage>
</organism>
<reference evidence="1" key="1">
    <citation type="journal article" date="2014" name="Front. Microbiol.">
        <title>High frequency of phylogenetically diverse reductive dehalogenase-homologous genes in deep subseafloor sedimentary metagenomes.</title>
        <authorList>
            <person name="Kawai M."/>
            <person name="Futagami T."/>
            <person name="Toyoda A."/>
            <person name="Takaki Y."/>
            <person name="Nishi S."/>
            <person name="Hori S."/>
            <person name="Arai W."/>
            <person name="Tsubouchi T."/>
            <person name="Morono Y."/>
            <person name="Uchiyama I."/>
            <person name="Ito T."/>
            <person name="Fujiyama A."/>
            <person name="Inagaki F."/>
            <person name="Takami H."/>
        </authorList>
    </citation>
    <scope>NUCLEOTIDE SEQUENCE</scope>
    <source>
        <strain evidence="1">Expedition CK06-06</strain>
    </source>
</reference>
<comment type="caution">
    <text evidence="1">The sequence shown here is derived from an EMBL/GenBank/DDBJ whole genome shotgun (WGS) entry which is preliminary data.</text>
</comment>